<evidence type="ECO:0000313" key="2">
    <source>
        <dbReference type="Proteomes" id="UP001189756"/>
    </source>
</evidence>
<dbReference type="Proteomes" id="UP001189756">
    <property type="component" value="Unassembled WGS sequence"/>
</dbReference>
<protein>
    <submittedName>
        <fullName evidence="1">Uncharacterized protein</fullName>
    </submittedName>
</protein>
<name>A0AAD2F2S4_9RALS</name>
<dbReference type="EMBL" id="CATZAZ010000016">
    <property type="protein sequence ID" value="CAJ0807378.1"/>
    <property type="molecule type" value="Genomic_DNA"/>
</dbReference>
<accession>A0AAD2F2S4</accession>
<dbReference type="AlphaFoldDB" id="A0AAD2F2S4"/>
<gene>
    <name evidence="1" type="ORF">R77560_04567</name>
</gene>
<reference evidence="1" key="1">
    <citation type="submission" date="2023-07" db="EMBL/GenBank/DDBJ databases">
        <authorList>
            <person name="Peeters C."/>
        </authorList>
    </citation>
    <scope>NUCLEOTIDE SEQUENCE</scope>
    <source>
        <strain evidence="1">R-77560</strain>
    </source>
</reference>
<sequence>MATQLNWAQLCQVVNAASAVEVYGPVPSGAQVSITAASAWNPSGSAGNAVVDLFIGTSAADATHIDRVSVAPGSALPLVNAINHKLTAGMGIYAATNGATLTVSGAIAS</sequence>
<proteinExistence type="predicted"/>
<evidence type="ECO:0000313" key="1">
    <source>
        <dbReference type="EMBL" id="CAJ0807378.1"/>
    </source>
</evidence>
<comment type="caution">
    <text evidence="1">The sequence shown here is derived from an EMBL/GenBank/DDBJ whole genome shotgun (WGS) entry which is preliminary data.</text>
</comment>
<dbReference type="RefSeq" id="WP_316685526.1">
    <property type="nucleotide sequence ID" value="NZ_CATZAZ010000016.1"/>
</dbReference>
<organism evidence="1 2">
    <name type="scientific">Ralstonia thomasii</name>
    <dbReference type="NCBI Taxonomy" id="3058596"/>
    <lineage>
        <taxon>Bacteria</taxon>
        <taxon>Pseudomonadati</taxon>
        <taxon>Pseudomonadota</taxon>
        <taxon>Betaproteobacteria</taxon>
        <taxon>Burkholderiales</taxon>
        <taxon>Burkholderiaceae</taxon>
        <taxon>Ralstonia</taxon>
    </lineage>
</organism>